<proteinExistence type="predicted"/>
<dbReference type="InterPro" id="IPR000524">
    <property type="entry name" value="Tscrpt_reg_HTH_GntR"/>
</dbReference>
<gene>
    <name evidence="5" type="ORF">K1X11_011960</name>
</gene>
<evidence type="ECO:0000256" key="1">
    <source>
        <dbReference type="ARBA" id="ARBA00023015"/>
    </source>
</evidence>
<feature type="domain" description="HTH gntR-type" evidence="4">
    <location>
        <begin position="5"/>
        <end position="72"/>
    </location>
</feature>
<keyword evidence="1" id="KW-0805">Transcription regulation</keyword>
<reference evidence="5 6" key="1">
    <citation type="submission" date="2023-12" db="EMBL/GenBank/DDBJ databases">
        <title>Description of an unclassified Opitutus bacterium of Verrucomicrobiota.</title>
        <authorList>
            <person name="Zhang D.-F."/>
        </authorList>
    </citation>
    <scope>NUCLEOTIDE SEQUENCE [LARGE SCALE GENOMIC DNA]</scope>
    <source>
        <strain evidence="5 6">WL0086</strain>
    </source>
</reference>
<organism evidence="5 6">
    <name type="scientific">Actomonas aquatica</name>
    <dbReference type="NCBI Taxonomy" id="2866162"/>
    <lineage>
        <taxon>Bacteria</taxon>
        <taxon>Pseudomonadati</taxon>
        <taxon>Verrucomicrobiota</taxon>
        <taxon>Opitutia</taxon>
        <taxon>Opitutales</taxon>
        <taxon>Opitutaceae</taxon>
        <taxon>Actomonas</taxon>
    </lineage>
</organism>
<dbReference type="InterPro" id="IPR011711">
    <property type="entry name" value="GntR_C"/>
</dbReference>
<dbReference type="Pfam" id="PF00392">
    <property type="entry name" value="GntR"/>
    <property type="match status" value="1"/>
</dbReference>
<dbReference type="SUPFAM" id="SSF48008">
    <property type="entry name" value="GntR ligand-binding domain-like"/>
    <property type="match status" value="1"/>
</dbReference>
<dbReference type="RefSeq" id="WP_221031951.1">
    <property type="nucleotide sequence ID" value="NZ_CP139781.1"/>
</dbReference>
<dbReference type="SUPFAM" id="SSF46785">
    <property type="entry name" value="Winged helix' DNA-binding domain"/>
    <property type="match status" value="1"/>
</dbReference>
<dbReference type="Gene3D" id="1.20.120.530">
    <property type="entry name" value="GntR ligand-binding domain-like"/>
    <property type="match status" value="1"/>
</dbReference>
<dbReference type="Proteomes" id="UP000738431">
    <property type="component" value="Chromosome"/>
</dbReference>
<dbReference type="PANTHER" id="PTHR43537:SF24">
    <property type="entry name" value="GLUCONATE OPERON TRANSCRIPTIONAL REPRESSOR"/>
    <property type="match status" value="1"/>
</dbReference>
<sequence>MQTKSVNSDIAYDYIRKRILSGEFPPAHPLMTKALSDEIGVSRTPVRDALRQLEADGLVTIEARLGASVKKMELKEFQELCGMRLALESYAAGLAARHHSSFDLQEILLPLERMRQLTEQIVTEGHSDQVFAALVREDVRFHVAIMTAAQNELMKREILRLHLINRVVSDKPSGQEPLPEDEQGERRRAVLASHEKIFDAIKRRAVQEAEAEMEEHLREMVDHHVRLMARASARTRGPELSEEELLYTT</sequence>
<dbReference type="PROSITE" id="PS50949">
    <property type="entry name" value="HTH_GNTR"/>
    <property type="match status" value="1"/>
</dbReference>
<name>A0ABZ1C2J6_9BACT</name>
<protein>
    <submittedName>
        <fullName evidence="5">GntR family transcriptional regulator</fullName>
    </submittedName>
</protein>
<dbReference type="PANTHER" id="PTHR43537">
    <property type="entry name" value="TRANSCRIPTIONAL REGULATOR, GNTR FAMILY"/>
    <property type="match status" value="1"/>
</dbReference>
<dbReference type="SMART" id="SM00895">
    <property type="entry name" value="FCD"/>
    <property type="match status" value="1"/>
</dbReference>
<keyword evidence="3" id="KW-0804">Transcription</keyword>
<dbReference type="EMBL" id="CP139781">
    <property type="protein sequence ID" value="WRQ85517.1"/>
    <property type="molecule type" value="Genomic_DNA"/>
</dbReference>
<dbReference type="Pfam" id="PF07729">
    <property type="entry name" value="FCD"/>
    <property type="match status" value="1"/>
</dbReference>
<keyword evidence="6" id="KW-1185">Reference proteome</keyword>
<accession>A0ABZ1C2J6</accession>
<dbReference type="Gene3D" id="1.10.10.10">
    <property type="entry name" value="Winged helix-like DNA-binding domain superfamily/Winged helix DNA-binding domain"/>
    <property type="match status" value="1"/>
</dbReference>
<evidence type="ECO:0000313" key="5">
    <source>
        <dbReference type="EMBL" id="WRQ85517.1"/>
    </source>
</evidence>
<keyword evidence="2" id="KW-0238">DNA-binding</keyword>
<dbReference type="InterPro" id="IPR036388">
    <property type="entry name" value="WH-like_DNA-bd_sf"/>
</dbReference>
<evidence type="ECO:0000256" key="3">
    <source>
        <dbReference type="ARBA" id="ARBA00023163"/>
    </source>
</evidence>
<dbReference type="CDD" id="cd07377">
    <property type="entry name" value="WHTH_GntR"/>
    <property type="match status" value="1"/>
</dbReference>
<dbReference type="SMART" id="SM00345">
    <property type="entry name" value="HTH_GNTR"/>
    <property type="match status" value="1"/>
</dbReference>
<dbReference type="InterPro" id="IPR036390">
    <property type="entry name" value="WH_DNA-bd_sf"/>
</dbReference>
<dbReference type="InterPro" id="IPR008920">
    <property type="entry name" value="TF_FadR/GntR_C"/>
</dbReference>
<evidence type="ECO:0000256" key="2">
    <source>
        <dbReference type="ARBA" id="ARBA00023125"/>
    </source>
</evidence>
<evidence type="ECO:0000313" key="6">
    <source>
        <dbReference type="Proteomes" id="UP000738431"/>
    </source>
</evidence>
<evidence type="ECO:0000259" key="4">
    <source>
        <dbReference type="PROSITE" id="PS50949"/>
    </source>
</evidence>
<dbReference type="PRINTS" id="PR00035">
    <property type="entry name" value="HTHGNTR"/>
</dbReference>